<dbReference type="PANTHER" id="PTHR30346">
    <property type="entry name" value="TRANSCRIPTIONAL DUAL REGULATOR HCAR-RELATED"/>
    <property type="match status" value="1"/>
</dbReference>
<dbReference type="FunFam" id="1.10.10.10:FF:000001">
    <property type="entry name" value="LysR family transcriptional regulator"/>
    <property type="match status" value="1"/>
</dbReference>
<gene>
    <name evidence="6" type="ORF">CLV40_10543</name>
</gene>
<dbReference type="RefSeq" id="WP_104478818.1">
    <property type="nucleotide sequence ID" value="NZ_CP154825.1"/>
</dbReference>
<dbReference type="Pfam" id="PF03466">
    <property type="entry name" value="LysR_substrate"/>
    <property type="match status" value="1"/>
</dbReference>
<dbReference type="Gene3D" id="3.40.190.10">
    <property type="entry name" value="Periplasmic binding protein-like II"/>
    <property type="match status" value="2"/>
</dbReference>
<dbReference type="OrthoDB" id="4140098at2"/>
<protein>
    <submittedName>
        <fullName evidence="6">DNA-binding transcriptional LysR family regulator</fullName>
    </submittedName>
</protein>
<keyword evidence="2" id="KW-0805">Transcription regulation</keyword>
<dbReference type="InterPro" id="IPR005119">
    <property type="entry name" value="LysR_subst-bd"/>
</dbReference>
<dbReference type="Pfam" id="PF00126">
    <property type="entry name" value="HTH_1"/>
    <property type="match status" value="1"/>
</dbReference>
<evidence type="ECO:0000256" key="4">
    <source>
        <dbReference type="ARBA" id="ARBA00023163"/>
    </source>
</evidence>
<name>A0A2S6GSY7_9PSEU</name>
<dbReference type="PANTHER" id="PTHR30346:SF0">
    <property type="entry name" value="HCA OPERON TRANSCRIPTIONAL ACTIVATOR HCAR"/>
    <property type="match status" value="1"/>
</dbReference>
<evidence type="ECO:0000256" key="1">
    <source>
        <dbReference type="ARBA" id="ARBA00009437"/>
    </source>
</evidence>
<dbReference type="InterPro" id="IPR036390">
    <property type="entry name" value="WH_DNA-bd_sf"/>
</dbReference>
<dbReference type="SUPFAM" id="SSF46785">
    <property type="entry name" value="Winged helix' DNA-binding domain"/>
    <property type="match status" value="1"/>
</dbReference>
<comment type="caution">
    <text evidence="6">The sequence shown here is derived from an EMBL/GenBank/DDBJ whole genome shotgun (WGS) entry which is preliminary data.</text>
</comment>
<keyword evidence="4" id="KW-0804">Transcription</keyword>
<accession>A0A2S6GSY7</accession>
<dbReference type="GO" id="GO:0003700">
    <property type="term" value="F:DNA-binding transcription factor activity"/>
    <property type="evidence" value="ECO:0007669"/>
    <property type="project" value="InterPro"/>
</dbReference>
<organism evidence="6 7">
    <name type="scientific">Actinokineospora auranticolor</name>
    <dbReference type="NCBI Taxonomy" id="155976"/>
    <lineage>
        <taxon>Bacteria</taxon>
        <taxon>Bacillati</taxon>
        <taxon>Actinomycetota</taxon>
        <taxon>Actinomycetes</taxon>
        <taxon>Pseudonocardiales</taxon>
        <taxon>Pseudonocardiaceae</taxon>
        <taxon>Actinokineospora</taxon>
    </lineage>
</organism>
<dbReference type="InterPro" id="IPR000847">
    <property type="entry name" value="LysR_HTH_N"/>
</dbReference>
<comment type="similarity">
    <text evidence="1">Belongs to the LysR transcriptional regulatory family.</text>
</comment>
<evidence type="ECO:0000256" key="3">
    <source>
        <dbReference type="ARBA" id="ARBA00023125"/>
    </source>
</evidence>
<evidence type="ECO:0000313" key="7">
    <source>
        <dbReference type="Proteomes" id="UP000239203"/>
    </source>
</evidence>
<keyword evidence="7" id="KW-1185">Reference proteome</keyword>
<proteinExistence type="inferred from homology"/>
<evidence type="ECO:0000259" key="5">
    <source>
        <dbReference type="PROSITE" id="PS50931"/>
    </source>
</evidence>
<evidence type="ECO:0000313" key="6">
    <source>
        <dbReference type="EMBL" id="PPK68320.1"/>
    </source>
</evidence>
<dbReference type="EMBL" id="PTIX01000005">
    <property type="protein sequence ID" value="PPK68320.1"/>
    <property type="molecule type" value="Genomic_DNA"/>
</dbReference>
<dbReference type="AlphaFoldDB" id="A0A2S6GSY7"/>
<reference evidence="6 7" key="1">
    <citation type="submission" date="2018-02" db="EMBL/GenBank/DDBJ databases">
        <title>Genomic Encyclopedia of Archaeal and Bacterial Type Strains, Phase II (KMG-II): from individual species to whole genera.</title>
        <authorList>
            <person name="Goeker M."/>
        </authorList>
    </citation>
    <scope>NUCLEOTIDE SEQUENCE [LARGE SCALE GENOMIC DNA]</scope>
    <source>
        <strain evidence="6 7">YU 961-1</strain>
    </source>
</reference>
<dbReference type="PROSITE" id="PS50931">
    <property type="entry name" value="HTH_LYSR"/>
    <property type="match status" value="1"/>
</dbReference>
<dbReference type="SUPFAM" id="SSF53850">
    <property type="entry name" value="Periplasmic binding protein-like II"/>
    <property type="match status" value="1"/>
</dbReference>
<evidence type="ECO:0000256" key="2">
    <source>
        <dbReference type="ARBA" id="ARBA00023015"/>
    </source>
</evidence>
<keyword evidence="3 6" id="KW-0238">DNA-binding</keyword>
<dbReference type="GO" id="GO:0003677">
    <property type="term" value="F:DNA binding"/>
    <property type="evidence" value="ECO:0007669"/>
    <property type="project" value="UniProtKB-KW"/>
</dbReference>
<dbReference type="Gene3D" id="1.10.10.10">
    <property type="entry name" value="Winged helix-like DNA-binding domain superfamily/Winged helix DNA-binding domain"/>
    <property type="match status" value="1"/>
</dbReference>
<dbReference type="InterPro" id="IPR036388">
    <property type="entry name" value="WH-like_DNA-bd_sf"/>
</dbReference>
<feature type="domain" description="HTH lysR-type" evidence="5">
    <location>
        <begin position="1"/>
        <end position="61"/>
    </location>
</feature>
<dbReference type="Proteomes" id="UP000239203">
    <property type="component" value="Unassembled WGS sequence"/>
</dbReference>
<sequence>MDLPETRELTYFVAVAEELHFGRAAERLGMTQPPLSRAIRQLERRTGTELFERTSRRVELTPAGAALLDEARVALAAVAAAVRRARRAGQPRRTLTVAMKPGGDGGLLPGLVEAYRAHPDSVPVDVVCRVQERADLVRQGVADLALLHRPGDDFTGLAGEDLVTERQIAVLSADHPLAAARSVRLADLPRPLWPPKHDPNAPAVSDIGQLMQLTAMRRLSAVVPESAAGHLRHDLRAVPVVDAPPTTLVLAWPEHSRCPHTALFVHLATSRSA</sequence>
<dbReference type="GO" id="GO:0032993">
    <property type="term" value="C:protein-DNA complex"/>
    <property type="evidence" value="ECO:0007669"/>
    <property type="project" value="TreeGrafter"/>
</dbReference>
<dbReference type="PRINTS" id="PR00039">
    <property type="entry name" value="HTHLYSR"/>
</dbReference>